<comment type="caution">
    <text evidence="2">The sequence shown here is derived from an EMBL/GenBank/DDBJ whole genome shotgun (WGS) entry which is preliminary data.</text>
</comment>
<dbReference type="InterPro" id="IPR052895">
    <property type="entry name" value="HetReg/Transcr_Mod"/>
</dbReference>
<evidence type="ECO:0000259" key="1">
    <source>
        <dbReference type="Pfam" id="PF06985"/>
    </source>
</evidence>
<gene>
    <name evidence="2" type="ORF">B0H67DRAFT_209334</name>
</gene>
<dbReference type="Pfam" id="PF06985">
    <property type="entry name" value="HET"/>
    <property type="match status" value="1"/>
</dbReference>
<dbReference type="PANTHER" id="PTHR24148:SF64">
    <property type="entry name" value="HETEROKARYON INCOMPATIBILITY DOMAIN-CONTAINING PROTEIN"/>
    <property type="match status" value="1"/>
</dbReference>
<evidence type="ECO:0000313" key="2">
    <source>
        <dbReference type="EMBL" id="KAK0720952.1"/>
    </source>
</evidence>
<accession>A0AA40E100</accession>
<protein>
    <submittedName>
        <fullName evidence="2">Heterokaryon incompatibility protein-domain-containing protein</fullName>
    </submittedName>
</protein>
<proteinExistence type="predicted"/>
<dbReference type="Proteomes" id="UP001172102">
    <property type="component" value="Unassembled WGS sequence"/>
</dbReference>
<dbReference type="EMBL" id="JAUKUA010000003">
    <property type="protein sequence ID" value="KAK0720952.1"/>
    <property type="molecule type" value="Genomic_DNA"/>
</dbReference>
<dbReference type="AlphaFoldDB" id="A0AA40E100"/>
<dbReference type="InterPro" id="IPR010730">
    <property type="entry name" value="HET"/>
</dbReference>
<feature type="domain" description="Heterokaryon incompatibility" evidence="1">
    <location>
        <begin position="255"/>
        <end position="411"/>
    </location>
</feature>
<sequence>MSASAQPISRLPNSDFHLARLGATSQVRVALESFVSFCLNGAGFAVLGSALETLGVTVLSKELGFQGLARSAAWLQLNINVGILESFVLPPRVKANAKVLPPSRITKHELLLLGVARSASFALARFLTRGILGPSLPPARQAIPPSLAVPLNVALIVGIAWLIPSLEFCSCELTLAKTAAFAIAAPFELFAFRTKTVILSTFVRARKASTLSEHKYYNYNPIRDPKTIRLLKLAPSSGGVLSTLDEFALDGTPPYLAVSYLWGSGEHTLDLEISLPIGGIEHIPISTSCAKVLYFLAPAGGESLYLWIDAICINQQDATEKGCQIPLMGDIYRGALQVMCFTGGHTLMPLGDFIGRLVAQLEREESSAARKDFGDQVAMEFKSGWLDRATWIAFASFLENPYWERAWILQEIVLANSLVIVHGNNLISWRQLSYIAQRFKETSSGWKLPDNKQLAYAHTTLSVFSNRYMPAINKLKLVLHEVDAHDRPTIGELVDFLAPLKICASQPRDRIYSLLALCSDAADLAHQPTYDPSVPDWVIFAKATHSSLEKGRINLLLRAGLGYRRSGPALPGLPTWVPDLSTWSDCRVGNWKTDRARSELCRLQHSTSSNLRQLSLRGVRACAIRAVSSLDPSVTAERLAAQTMQDWSELPAIGVHLGVQVHDAARDLAVRYIPECYLGAMGRDEAFWRAMVMDWDTTETPAPSRIEVALEDFVERLRDAGAGRMPRRRSVEVGAGRGEKPWWRHWYHYVFAVTDTGLMGWVPPGTRVGDEVCSWEGCDVPMVVRGQGGPMSFLGTAGSWGWSRPRGEMERGGLSWCDRARSYGSSHGHPGPSRPPLFLPH</sequence>
<dbReference type="PANTHER" id="PTHR24148">
    <property type="entry name" value="ANKYRIN REPEAT DOMAIN-CONTAINING PROTEIN 39 HOMOLOG-RELATED"/>
    <property type="match status" value="1"/>
</dbReference>
<reference evidence="2" key="1">
    <citation type="submission" date="2023-06" db="EMBL/GenBank/DDBJ databases">
        <title>Genome-scale phylogeny and comparative genomics of the fungal order Sordariales.</title>
        <authorList>
            <consortium name="Lawrence Berkeley National Laboratory"/>
            <person name="Hensen N."/>
            <person name="Bonometti L."/>
            <person name="Westerberg I."/>
            <person name="Brannstrom I.O."/>
            <person name="Guillou S."/>
            <person name="Cros-Aarteil S."/>
            <person name="Calhoun S."/>
            <person name="Haridas S."/>
            <person name="Kuo A."/>
            <person name="Mondo S."/>
            <person name="Pangilinan J."/>
            <person name="Riley R."/>
            <person name="Labutti K."/>
            <person name="Andreopoulos B."/>
            <person name="Lipzen A."/>
            <person name="Chen C."/>
            <person name="Yanf M."/>
            <person name="Daum C."/>
            <person name="Ng V."/>
            <person name="Clum A."/>
            <person name="Steindorff A."/>
            <person name="Ohm R."/>
            <person name="Martin F."/>
            <person name="Silar P."/>
            <person name="Natvig D."/>
            <person name="Lalanne C."/>
            <person name="Gautier V."/>
            <person name="Ament-Velasquez S.L."/>
            <person name="Kruys A."/>
            <person name="Hutchinson M.I."/>
            <person name="Powell A.J."/>
            <person name="Barry K."/>
            <person name="Miller A.N."/>
            <person name="Grigoriev I.V."/>
            <person name="Debuchy R."/>
            <person name="Gladieux P."/>
            <person name="Thoren M.H."/>
            <person name="Johannesson H."/>
        </authorList>
    </citation>
    <scope>NUCLEOTIDE SEQUENCE</scope>
    <source>
        <strain evidence="2">SMH4607-1</strain>
    </source>
</reference>
<keyword evidence="3" id="KW-1185">Reference proteome</keyword>
<name>A0AA40E100_9PEZI</name>
<evidence type="ECO:0000313" key="3">
    <source>
        <dbReference type="Proteomes" id="UP001172102"/>
    </source>
</evidence>
<organism evidence="2 3">
    <name type="scientific">Lasiosphaeris hirsuta</name>
    <dbReference type="NCBI Taxonomy" id="260670"/>
    <lineage>
        <taxon>Eukaryota</taxon>
        <taxon>Fungi</taxon>
        <taxon>Dikarya</taxon>
        <taxon>Ascomycota</taxon>
        <taxon>Pezizomycotina</taxon>
        <taxon>Sordariomycetes</taxon>
        <taxon>Sordariomycetidae</taxon>
        <taxon>Sordariales</taxon>
        <taxon>Lasiosphaeriaceae</taxon>
        <taxon>Lasiosphaeris</taxon>
    </lineage>
</organism>